<dbReference type="Proteomes" id="UP001598673">
    <property type="component" value="Unassembled WGS sequence"/>
</dbReference>
<keyword evidence="2" id="KW-1185">Reference proteome</keyword>
<gene>
    <name evidence="1" type="ORF">ACFWGY_00530</name>
</gene>
<evidence type="ECO:0000313" key="2">
    <source>
        <dbReference type="Proteomes" id="UP001598673"/>
    </source>
</evidence>
<proteinExistence type="predicted"/>
<evidence type="ECO:0000313" key="1">
    <source>
        <dbReference type="EMBL" id="MFD6791806.1"/>
    </source>
</evidence>
<evidence type="ECO:0008006" key="3">
    <source>
        <dbReference type="Google" id="ProtNLM"/>
    </source>
</evidence>
<organism evidence="1 2">
    <name type="scientific">Prauserella salsuginis</name>
    <dbReference type="NCBI Taxonomy" id="387889"/>
    <lineage>
        <taxon>Bacteria</taxon>
        <taxon>Bacillati</taxon>
        <taxon>Actinomycetota</taxon>
        <taxon>Actinomycetes</taxon>
        <taxon>Pseudonocardiales</taxon>
        <taxon>Pseudonocardiaceae</taxon>
        <taxon>Prauserella</taxon>
        <taxon>Prauserella salsuginis group</taxon>
    </lineage>
</organism>
<reference evidence="1 2" key="1">
    <citation type="submission" date="2024-09" db="EMBL/GenBank/DDBJ databases">
        <title>The Natural Products Discovery Center: Release of the First 8490 Sequenced Strains for Exploring Actinobacteria Biosynthetic Diversity.</title>
        <authorList>
            <person name="Kalkreuter E."/>
            <person name="Kautsar S.A."/>
            <person name="Yang D."/>
            <person name="Bader C.D."/>
            <person name="Teijaro C.N."/>
            <person name="Fluegel L."/>
            <person name="Davis C.M."/>
            <person name="Simpson J.R."/>
            <person name="Lauterbach L."/>
            <person name="Steele A.D."/>
            <person name="Gui C."/>
            <person name="Meng S."/>
            <person name="Li G."/>
            <person name="Viehrig K."/>
            <person name="Ye F."/>
            <person name="Su P."/>
            <person name="Kiefer A.F."/>
            <person name="Nichols A."/>
            <person name="Cepeda A.J."/>
            <person name="Yan W."/>
            <person name="Fan B."/>
            <person name="Jiang Y."/>
            <person name="Adhikari A."/>
            <person name="Zheng C.-J."/>
            <person name="Schuster L."/>
            <person name="Cowan T.M."/>
            <person name="Smanski M.J."/>
            <person name="Chevrette M.G."/>
            <person name="De Carvalho L.P.S."/>
            <person name="Shen B."/>
        </authorList>
    </citation>
    <scope>NUCLEOTIDE SEQUENCE [LARGE SCALE GENOMIC DNA]</scope>
    <source>
        <strain evidence="1 2">NPDC060353</strain>
    </source>
</reference>
<name>A0ABW6FYP1_9PSEU</name>
<comment type="caution">
    <text evidence="1">The sequence shown here is derived from an EMBL/GenBank/DDBJ whole genome shotgun (WGS) entry which is preliminary data.</text>
</comment>
<sequence length="199" mass="22212">MSMRGEFGPEGLPVRPELRHVITDKGSLRYDYPPTCPKCSSSDLRPQWRTVMRQPGVDCESCGYQWCLIDPRQQAPISTADTTAIGLKLIAQPPPTTAGVGQIRLYLDQGIVSEVDVTLCGVCRRGLIEHVRTEPSQRRRGFARTTVTAALVRGPSYSWATTTVNDDPIARAFWANFPRTAAGQPLWCEHMRTAWERTP</sequence>
<dbReference type="RefSeq" id="WP_258936526.1">
    <property type="nucleotide sequence ID" value="NZ_JANBBF010000009.1"/>
</dbReference>
<protein>
    <recommendedName>
        <fullName evidence="3">N-acetyltransferase domain-containing protein</fullName>
    </recommendedName>
</protein>
<accession>A0ABW6FYP1</accession>
<dbReference type="EMBL" id="JBHXCV010000001">
    <property type="protein sequence ID" value="MFD6791806.1"/>
    <property type="molecule type" value="Genomic_DNA"/>
</dbReference>